<dbReference type="GO" id="GO:0010008">
    <property type="term" value="C:endosome membrane"/>
    <property type="evidence" value="ECO:0007669"/>
    <property type="project" value="UniProtKB-SubCell"/>
</dbReference>
<evidence type="ECO:0000256" key="8">
    <source>
        <dbReference type="ARBA" id="ARBA00023180"/>
    </source>
</evidence>
<dbReference type="PANTHER" id="PTHR15071">
    <property type="entry name" value="MANNOSE-6-PHOSPHATE RECEPTOR FAMILY MEMBER"/>
    <property type="match status" value="1"/>
</dbReference>
<evidence type="ECO:0000313" key="12">
    <source>
        <dbReference type="EMBL" id="KAJ2684905.1"/>
    </source>
</evidence>
<dbReference type="AlphaFoldDB" id="A0A9W8L371"/>
<keyword evidence="8" id="KW-0325">Glycoprotein</keyword>
<dbReference type="InterPro" id="IPR009011">
    <property type="entry name" value="Man6P_isomerase_rcpt-bd_dom_sf"/>
</dbReference>
<keyword evidence="4 10" id="KW-0732">Signal</keyword>
<evidence type="ECO:0000256" key="10">
    <source>
        <dbReference type="SAM" id="SignalP"/>
    </source>
</evidence>
<name>A0A9W8L371_9FUNG</name>
<keyword evidence="3 9" id="KW-0812">Transmembrane</keyword>
<evidence type="ECO:0000256" key="1">
    <source>
        <dbReference type="ARBA" id="ARBA00004308"/>
    </source>
</evidence>
<dbReference type="InterPro" id="IPR028927">
    <property type="entry name" value="Man-6-P_rcpt"/>
</dbReference>
<keyword evidence="5 9" id="KW-1133">Transmembrane helix</keyword>
<dbReference type="Proteomes" id="UP001151516">
    <property type="component" value="Unassembled WGS sequence"/>
</dbReference>
<dbReference type="GO" id="GO:0005537">
    <property type="term" value="F:D-mannose binding"/>
    <property type="evidence" value="ECO:0007669"/>
    <property type="project" value="InterPro"/>
</dbReference>
<feature type="transmembrane region" description="Helical" evidence="9">
    <location>
        <begin position="199"/>
        <end position="219"/>
    </location>
</feature>
<keyword evidence="2" id="KW-0813">Transport</keyword>
<proteinExistence type="predicted"/>
<dbReference type="Gene3D" id="2.70.130.10">
    <property type="entry name" value="Mannose-6-phosphate receptor binding domain"/>
    <property type="match status" value="1"/>
</dbReference>
<keyword evidence="12" id="KW-0675">Receptor</keyword>
<keyword evidence="13" id="KW-1185">Reference proteome</keyword>
<evidence type="ECO:0000256" key="7">
    <source>
        <dbReference type="ARBA" id="ARBA00023157"/>
    </source>
</evidence>
<accession>A0A9W8L371</accession>
<comment type="subcellular location">
    <subcellularLocation>
        <location evidence="1">Endomembrane system</location>
    </subcellularLocation>
</comment>
<dbReference type="InterPro" id="IPR044865">
    <property type="entry name" value="MRH_dom"/>
</dbReference>
<feature type="domain" description="MRH" evidence="11">
    <location>
        <begin position="36"/>
        <end position="172"/>
    </location>
</feature>
<evidence type="ECO:0000259" key="11">
    <source>
        <dbReference type="PROSITE" id="PS51914"/>
    </source>
</evidence>
<gene>
    <name evidence="12" type="primary">MRL1</name>
    <name evidence="12" type="ORF">IWW39_004631</name>
</gene>
<organism evidence="12 13">
    <name type="scientific">Coemansia spiralis</name>
    <dbReference type="NCBI Taxonomy" id="417178"/>
    <lineage>
        <taxon>Eukaryota</taxon>
        <taxon>Fungi</taxon>
        <taxon>Fungi incertae sedis</taxon>
        <taxon>Zoopagomycota</taxon>
        <taxon>Kickxellomycotina</taxon>
        <taxon>Kickxellomycetes</taxon>
        <taxon>Kickxellales</taxon>
        <taxon>Kickxellaceae</taxon>
        <taxon>Coemansia</taxon>
    </lineage>
</organism>
<evidence type="ECO:0000256" key="6">
    <source>
        <dbReference type="ARBA" id="ARBA00023136"/>
    </source>
</evidence>
<dbReference type="Pfam" id="PF00878">
    <property type="entry name" value="CIMR"/>
    <property type="match status" value="1"/>
</dbReference>
<keyword evidence="6 9" id="KW-0472">Membrane</keyword>
<protein>
    <submittedName>
        <fullName evidence="12">Cation-independent mannose-6-phosphate receptor CI-MPR</fullName>
    </submittedName>
</protein>
<comment type="caution">
    <text evidence="12">The sequence shown here is derived from an EMBL/GenBank/DDBJ whole genome shotgun (WGS) entry which is preliminary data.</text>
</comment>
<evidence type="ECO:0000256" key="3">
    <source>
        <dbReference type="ARBA" id="ARBA00022692"/>
    </source>
</evidence>
<feature type="chain" id="PRO_5040829610" evidence="10">
    <location>
        <begin position="34"/>
        <end position="303"/>
    </location>
</feature>
<evidence type="ECO:0000256" key="5">
    <source>
        <dbReference type="ARBA" id="ARBA00022989"/>
    </source>
</evidence>
<dbReference type="GO" id="GO:0038023">
    <property type="term" value="F:signaling receptor activity"/>
    <property type="evidence" value="ECO:0007669"/>
    <property type="project" value="InterPro"/>
</dbReference>
<dbReference type="PROSITE" id="PS51914">
    <property type="entry name" value="MRH"/>
    <property type="match status" value="1"/>
</dbReference>
<dbReference type="GO" id="GO:0007034">
    <property type="term" value="P:vacuolar transport"/>
    <property type="evidence" value="ECO:0007669"/>
    <property type="project" value="TreeGrafter"/>
</dbReference>
<dbReference type="EMBL" id="JANBTX010000181">
    <property type="protein sequence ID" value="KAJ2684905.1"/>
    <property type="molecule type" value="Genomic_DNA"/>
</dbReference>
<keyword evidence="7" id="KW-1015">Disulfide bond</keyword>
<dbReference type="OrthoDB" id="4504960at2759"/>
<feature type="signal peptide" evidence="10">
    <location>
        <begin position="1"/>
        <end position="33"/>
    </location>
</feature>
<evidence type="ECO:0000313" key="13">
    <source>
        <dbReference type="Proteomes" id="UP001151516"/>
    </source>
</evidence>
<dbReference type="GO" id="GO:0005770">
    <property type="term" value="C:late endosome"/>
    <property type="evidence" value="ECO:0007669"/>
    <property type="project" value="TreeGrafter"/>
</dbReference>
<reference evidence="12" key="1">
    <citation type="submission" date="2022-07" db="EMBL/GenBank/DDBJ databases">
        <title>Phylogenomic reconstructions and comparative analyses of Kickxellomycotina fungi.</title>
        <authorList>
            <person name="Reynolds N.K."/>
            <person name="Stajich J.E."/>
            <person name="Barry K."/>
            <person name="Grigoriev I.V."/>
            <person name="Crous P."/>
            <person name="Smith M.E."/>
        </authorList>
    </citation>
    <scope>NUCLEOTIDE SEQUENCE</scope>
    <source>
        <strain evidence="12">CBS 109367</strain>
    </source>
</reference>
<dbReference type="SUPFAM" id="SSF50911">
    <property type="entry name" value="Mannose 6-phosphate receptor domain"/>
    <property type="match status" value="1"/>
</dbReference>
<dbReference type="PANTHER" id="PTHR15071:SF0">
    <property type="entry name" value="MANNOSE 6-PHOSPHATE RECEPTOR-LIKE PROTEIN 1"/>
    <property type="match status" value="1"/>
</dbReference>
<evidence type="ECO:0000256" key="4">
    <source>
        <dbReference type="ARBA" id="ARBA00022729"/>
    </source>
</evidence>
<dbReference type="GO" id="GO:0000139">
    <property type="term" value="C:Golgi membrane"/>
    <property type="evidence" value="ECO:0007669"/>
    <property type="project" value="UniProtKB-SubCell"/>
</dbReference>
<sequence>MCIARYFCILTHSLLALLALVQLSVGLAQQAHADNGECIVLGASGKVLYDLRPLARNNREYSVDGLESGFTFTLRICDNSTEHRPLAQWQSGRDSGSLGTAGGRPFLRRNKLLVEYTNGDACPGAAKLNRSALVSFVCEAHVEGEHGQPELIAEWNQCAFMFEWRTPLACVSGKRIGVEGSGGPSDKASDGNGASQGSVAFVVIFVVGSVYILGGFLYNRVFNLSSGLRGIEQLPNYRFWRGIYVLSKRGVLLLADGATRLVDVARGRRGAIHIDAAEHNIRNEIFASTADESEGDALPFALR</sequence>
<dbReference type="InterPro" id="IPR000479">
    <property type="entry name" value="CIMR_rpt"/>
</dbReference>
<dbReference type="Pfam" id="PF02157">
    <property type="entry name" value="Man-6-P_recep"/>
    <property type="match status" value="1"/>
</dbReference>
<evidence type="ECO:0000256" key="2">
    <source>
        <dbReference type="ARBA" id="ARBA00022448"/>
    </source>
</evidence>
<evidence type="ECO:0000256" key="9">
    <source>
        <dbReference type="SAM" id="Phobius"/>
    </source>
</evidence>